<dbReference type="EMBL" id="CM047943">
    <property type="protein sequence ID" value="KAI9899898.1"/>
    <property type="molecule type" value="Genomic_DNA"/>
</dbReference>
<protein>
    <submittedName>
        <fullName evidence="1">Uncharacterized protein</fullName>
    </submittedName>
</protein>
<keyword evidence="2" id="KW-1185">Reference proteome</keyword>
<reference evidence="1" key="1">
    <citation type="submission" date="2022-10" db="EMBL/GenBank/DDBJ databases">
        <title>Complete Genome of Trichothecium roseum strain YXFP-22015, a Plant Pathogen Isolated from Citrus.</title>
        <authorList>
            <person name="Wang Y."/>
            <person name="Zhu L."/>
        </authorList>
    </citation>
    <scope>NUCLEOTIDE SEQUENCE</scope>
    <source>
        <strain evidence="1">YXFP-22015</strain>
    </source>
</reference>
<gene>
    <name evidence="1" type="ORF">N3K66_004160</name>
</gene>
<evidence type="ECO:0000313" key="1">
    <source>
        <dbReference type="EMBL" id="KAI9899898.1"/>
    </source>
</evidence>
<organism evidence="1 2">
    <name type="scientific">Trichothecium roseum</name>
    <dbReference type="NCBI Taxonomy" id="47278"/>
    <lineage>
        <taxon>Eukaryota</taxon>
        <taxon>Fungi</taxon>
        <taxon>Dikarya</taxon>
        <taxon>Ascomycota</taxon>
        <taxon>Pezizomycotina</taxon>
        <taxon>Sordariomycetes</taxon>
        <taxon>Hypocreomycetidae</taxon>
        <taxon>Hypocreales</taxon>
        <taxon>Hypocreales incertae sedis</taxon>
        <taxon>Trichothecium</taxon>
    </lineage>
</organism>
<proteinExistence type="predicted"/>
<name>A0ACC0V2F6_9HYPO</name>
<sequence>MDRFSRKQTMRDVGTTIPPKSLPTMLPQEEPSDGARLYMTPDGLQGVPSFPASRNLVPARPPPSIYDHYRAPQGAFSTTRTSSPDSDAASTRSAAAPSPRLHHEMPTSSGPRSNNRLRIGVATGKSKTTCGNYFSDNYASVFRYASVDNDGEVERVDKLAEVDLKNKFGDRA</sequence>
<accession>A0ACC0V2F6</accession>
<comment type="caution">
    <text evidence="1">The sequence shown here is derived from an EMBL/GenBank/DDBJ whole genome shotgun (WGS) entry which is preliminary data.</text>
</comment>
<dbReference type="Proteomes" id="UP001163324">
    <property type="component" value="Chromosome 4"/>
</dbReference>
<evidence type="ECO:0000313" key="2">
    <source>
        <dbReference type="Proteomes" id="UP001163324"/>
    </source>
</evidence>